<dbReference type="EMBL" id="JAGHQL010000098">
    <property type="protein sequence ID" value="KAH0538719.1"/>
    <property type="molecule type" value="Genomic_DNA"/>
</dbReference>
<evidence type="ECO:0000256" key="1">
    <source>
        <dbReference type="ARBA" id="ARBA00005058"/>
    </source>
</evidence>
<evidence type="ECO:0000259" key="7">
    <source>
        <dbReference type="Pfam" id="PF01048"/>
    </source>
</evidence>
<dbReference type="SUPFAM" id="SSF53167">
    <property type="entry name" value="Purine and uridine phosphorylases"/>
    <property type="match status" value="2"/>
</dbReference>
<sequence length="365" mass="39353">MEEVAPLNIFQQATETAQHLQRSLPLPLRNPRVGIICGSGLGGLADAIHPKPRHEVAYADIPHFPKPAGMSIGVTNCDRYWSSPEEEAHYSHYSPRSCRQTGVWPVGGETDSSGLDGGASTVSRIFESPSARYGLNKFPCGSFYEGHTIEKITFPIRVLKSDLLLLVVTNAAGGLNASYAIGDVVVMHDHLNLAGLVGVHPLRGPNADDFGIRFPALSDAYDLELRRVVHRAWKSLQLSQNGRRIHEGVYAFVGGPSYETRAECRLLHSLGADLVGMSTVPEIIVARHSGLRVLALSLVTNIAVLDAGPRGDNVEIENVIGRDLNKAIEKGKASHEEVLAAGLEAAKDIQVSSASSATQCFTDER</sequence>
<comment type="similarity">
    <text evidence="2">Belongs to the PNP/MTAP phosphorylase family.</text>
</comment>
<evidence type="ECO:0000313" key="8">
    <source>
        <dbReference type="EMBL" id="KAH0538719.1"/>
    </source>
</evidence>
<evidence type="ECO:0000256" key="6">
    <source>
        <dbReference type="ARBA" id="ARBA00031036"/>
    </source>
</evidence>
<dbReference type="GO" id="GO:0005737">
    <property type="term" value="C:cytoplasm"/>
    <property type="evidence" value="ECO:0007669"/>
    <property type="project" value="TreeGrafter"/>
</dbReference>
<evidence type="ECO:0000256" key="5">
    <source>
        <dbReference type="ARBA" id="ARBA00022679"/>
    </source>
</evidence>
<dbReference type="Gene3D" id="3.40.50.1580">
    <property type="entry name" value="Nucleoside phosphorylase domain"/>
    <property type="match status" value="2"/>
</dbReference>
<protein>
    <recommendedName>
        <fullName evidence="3">purine-nucleoside phosphorylase</fullName>
        <ecNumber evidence="3">2.4.2.1</ecNumber>
    </recommendedName>
    <alternativeName>
        <fullName evidence="6">Inosine-guanosine phosphorylase</fullName>
    </alternativeName>
</protein>
<keyword evidence="5" id="KW-0808">Transferase</keyword>
<evidence type="ECO:0000256" key="2">
    <source>
        <dbReference type="ARBA" id="ARBA00006751"/>
    </source>
</evidence>
<dbReference type="InterPro" id="IPR011268">
    <property type="entry name" value="Purine_phosphorylase"/>
</dbReference>
<evidence type="ECO:0000256" key="4">
    <source>
        <dbReference type="ARBA" id="ARBA00022676"/>
    </source>
</evidence>
<feature type="domain" description="Nucleoside phosphorylase" evidence="7">
    <location>
        <begin position="146"/>
        <end position="319"/>
    </location>
</feature>
<dbReference type="CDD" id="cd09009">
    <property type="entry name" value="PNP-EcPNPII_like"/>
    <property type="match status" value="1"/>
</dbReference>
<comment type="pathway">
    <text evidence="1">Purine metabolism; purine nucleoside salvage.</text>
</comment>
<dbReference type="InterPro" id="IPR000845">
    <property type="entry name" value="Nucleoside_phosphorylase_d"/>
</dbReference>
<dbReference type="EC" id="2.4.2.1" evidence="3"/>
<name>A0A9P8I8N6_9PEZI</name>
<organism evidence="8 9">
    <name type="scientific">Glutinoglossum americanum</name>
    <dbReference type="NCBI Taxonomy" id="1670608"/>
    <lineage>
        <taxon>Eukaryota</taxon>
        <taxon>Fungi</taxon>
        <taxon>Dikarya</taxon>
        <taxon>Ascomycota</taxon>
        <taxon>Pezizomycotina</taxon>
        <taxon>Geoglossomycetes</taxon>
        <taxon>Geoglossales</taxon>
        <taxon>Geoglossaceae</taxon>
        <taxon>Glutinoglossum</taxon>
    </lineage>
</organism>
<dbReference type="PANTHER" id="PTHR11904">
    <property type="entry name" value="METHYLTHIOADENOSINE/PURINE NUCLEOSIDE PHOSPHORYLASE"/>
    <property type="match status" value="1"/>
</dbReference>
<evidence type="ECO:0000256" key="3">
    <source>
        <dbReference type="ARBA" id="ARBA00011886"/>
    </source>
</evidence>
<dbReference type="GO" id="GO:0009116">
    <property type="term" value="P:nucleoside metabolic process"/>
    <property type="evidence" value="ECO:0007669"/>
    <property type="project" value="InterPro"/>
</dbReference>
<dbReference type="Proteomes" id="UP000698800">
    <property type="component" value="Unassembled WGS sequence"/>
</dbReference>
<evidence type="ECO:0000313" key="9">
    <source>
        <dbReference type="Proteomes" id="UP000698800"/>
    </source>
</evidence>
<dbReference type="PANTHER" id="PTHR11904:SF9">
    <property type="entry name" value="PURINE NUCLEOSIDE PHOSPHORYLASE-RELATED"/>
    <property type="match status" value="1"/>
</dbReference>
<keyword evidence="9" id="KW-1185">Reference proteome</keyword>
<dbReference type="GO" id="GO:0004731">
    <property type="term" value="F:purine-nucleoside phosphorylase activity"/>
    <property type="evidence" value="ECO:0007669"/>
    <property type="project" value="UniProtKB-EC"/>
</dbReference>
<gene>
    <name evidence="8" type="ORF">FGG08_004671</name>
</gene>
<dbReference type="Pfam" id="PF01048">
    <property type="entry name" value="PNP_UDP_1"/>
    <property type="match status" value="1"/>
</dbReference>
<dbReference type="NCBIfam" id="TIGR01697">
    <property type="entry name" value="PNPH-PUNA-XAPA"/>
    <property type="match status" value="1"/>
</dbReference>
<dbReference type="InterPro" id="IPR035994">
    <property type="entry name" value="Nucleoside_phosphorylase_sf"/>
</dbReference>
<keyword evidence="4" id="KW-0328">Glycosyltransferase</keyword>
<dbReference type="AlphaFoldDB" id="A0A9P8I8N6"/>
<proteinExistence type="inferred from homology"/>
<comment type="caution">
    <text evidence="8">The sequence shown here is derived from an EMBL/GenBank/DDBJ whole genome shotgun (WGS) entry which is preliminary data.</text>
</comment>
<dbReference type="OrthoDB" id="10261782at2759"/>
<accession>A0A9P8I8N6</accession>
<reference evidence="8" key="1">
    <citation type="submission" date="2021-03" db="EMBL/GenBank/DDBJ databases">
        <title>Comparative genomics and phylogenomic investigation of the class Geoglossomycetes provide insights into ecological specialization and systematics.</title>
        <authorList>
            <person name="Melie T."/>
            <person name="Pirro S."/>
            <person name="Miller A.N."/>
            <person name="Quandt A."/>
        </authorList>
    </citation>
    <scope>NUCLEOTIDE SEQUENCE</scope>
    <source>
        <strain evidence="8">GBOQ0MN5Z8</strain>
    </source>
</reference>